<gene>
    <name evidence="7" type="ORF">AbraCBS73388_008229</name>
</gene>
<dbReference type="EMBL" id="BROQ01000005">
    <property type="protein sequence ID" value="GKZ17307.1"/>
    <property type="molecule type" value="Genomic_DNA"/>
</dbReference>
<comment type="cofactor">
    <cofactor evidence="1">
        <name>Fe cation</name>
        <dbReference type="ChEBI" id="CHEBI:24875"/>
    </cofactor>
</comment>
<evidence type="ECO:0000313" key="7">
    <source>
        <dbReference type="EMBL" id="GKZ17307.1"/>
    </source>
</evidence>
<keyword evidence="5" id="KW-0560">Oxidoreductase</keyword>
<dbReference type="Gene3D" id="2.60.120.620">
    <property type="entry name" value="q2cbj1_9rhob like domain"/>
    <property type="match status" value="1"/>
</dbReference>
<evidence type="ECO:0000256" key="6">
    <source>
        <dbReference type="ARBA" id="ARBA00023004"/>
    </source>
</evidence>
<dbReference type="GO" id="GO:0046872">
    <property type="term" value="F:metal ion binding"/>
    <property type="evidence" value="ECO:0007669"/>
    <property type="project" value="UniProtKB-KW"/>
</dbReference>
<dbReference type="Pfam" id="PF05721">
    <property type="entry name" value="PhyH"/>
    <property type="match status" value="1"/>
</dbReference>
<evidence type="ECO:0000313" key="8">
    <source>
        <dbReference type="Proteomes" id="UP001143548"/>
    </source>
</evidence>
<evidence type="ECO:0000256" key="4">
    <source>
        <dbReference type="ARBA" id="ARBA00022964"/>
    </source>
</evidence>
<keyword evidence="3" id="KW-0479">Metal-binding</keyword>
<keyword evidence="4" id="KW-0223">Dioxygenase</keyword>
<reference evidence="7" key="1">
    <citation type="submission" date="2022-07" db="EMBL/GenBank/DDBJ databases">
        <title>Taxonomy of Aspergillus series Nigri: significant species reduction supported by multi-species coalescent approaches.</title>
        <authorList>
            <person name="Bian C."/>
            <person name="Kusuya Y."/>
            <person name="Sklenar F."/>
            <person name="D'hooge E."/>
            <person name="Yaguchi T."/>
            <person name="Takahashi H."/>
            <person name="Hubka V."/>
        </authorList>
    </citation>
    <scope>NUCLEOTIDE SEQUENCE</scope>
    <source>
        <strain evidence="7">CBS 733.88</strain>
    </source>
</reference>
<comment type="caution">
    <text evidence="7">The sequence shown here is derived from an EMBL/GenBank/DDBJ whole genome shotgun (WGS) entry which is preliminary data.</text>
</comment>
<dbReference type="SUPFAM" id="SSF51197">
    <property type="entry name" value="Clavaminate synthase-like"/>
    <property type="match status" value="1"/>
</dbReference>
<comment type="similarity">
    <text evidence="2">Belongs to the PhyH family.</text>
</comment>
<accession>A0A9W5YJX2</accession>
<keyword evidence="6" id="KW-0408">Iron</keyword>
<dbReference type="PANTHER" id="PTHR20883:SF19">
    <property type="entry name" value="MULTIFUNCTIONAL DIOXYGENASE AUSE"/>
    <property type="match status" value="1"/>
</dbReference>
<sequence length="296" mass="32538">MTVPKTTGLTLRRLPTSAGADAIFSVLQEDGCVIIEGFLSPDQVNAFNSEIDPHLKKWEVGQHSMQEGYLAGMKQLSSLPLFSKTFRNDLMNHELLHEICKRAFGPESGDYWLTTSSVLETEPGYGGQELHREHDGLPLCTTLGKQAPEAMLNFLTALTDFTAENGATRVVPGSHLWDDYSLNLPADEAIPAEMNPGDAVLFSGKTLHGAGKNQSKDFHRRGFPLIMQSCQFTPVEAAVAIPRSLVETMTPLAQKMVGWRSVSAKGVEIWTYDLKDLARGLKLKANMPSEKTDHVV</sequence>
<dbReference type="Proteomes" id="UP001143548">
    <property type="component" value="Unassembled WGS sequence"/>
</dbReference>
<proteinExistence type="inferred from homology"/>
<protein>
    <submittedName>
        <fullName evidence="7">Uncharacterized protein</fullName>
    </submittedName>
</protein>
<dbReference type="AlphaFoldDB" id="A0A9W5YJX2"/>
<evidence type="ECO:0000256" key="2">
    <source>
        <dbReference type="ARBA" id="ARBA00005830"/>
    </source>
</evidence>
<name>A0A9W5YJX2_9EURO</name>
<evidence type="ECO:0000256" key="3">
    <source>
        <dbReference type="ARBA" id="ARBA00022723"/>
    </source>
</evidence>
<dbReference type="GO" id="GO:0051213">
    <property type="term" value="F:dioxygenase activity"/>
    <property type="evidence" value="ECO:0007669"/>
    <property type="project" value="UniProtKB-KW"/>
</dbReference>
<evidence type="ECO:0000256" key="1">
    <source>
        <dbReference type="ARBA" id="ARBA00001962"/>
    </source>
</evidence>
<evidence type="ECO:0000256" key="5">
    <source>
        <dbReference type="ARBA" id="ARBA00023002"/>
    </source>
</evidence>
<dbReference type="PANTHER" id="PTHR20883">
    <property type="entry name" value="PHYTANOYL-COA DIOXYGENASE DOMAIN CONTAINING 1"/>
    <property type="match status" value="1"/>
</dbReference>
<organism evidence="7 8">
    <name type="scientific">Aspergillus brasiliensis</name>
    <dbReference type="NCBI Taxonomy" id="319629"/>
    <lineage>
        <taxon>Eukaryota</taxon>
        <taxon>Fungi</taxon>
        <taxon>Dikarya</taxon>
        <taxon>Ascomycota</taxon>
        <taxon>Pezizomycotina</taxon>
        <taxon>Eurotiomycetes</taxon>
        <taxon>Eurotiomycetidae</taxon>
        <taxon>Eurotiales</taxon>
        <taxon>Aspergillaceae</taxon>
        <taxon>Aspergillus</taxon>
        <taxon>Aspergillus subgen. Circumdati</taxon>
    </lineage>
</organism>
<dbReference type="InterPro" id="IPR008775">
    <property type="entry name" value="Phytyl_CoA_dOase-like"/>
</dbReference>